<comment type="caution">
    <text evidence="5">The sequence shown here is derived from an EMBL/GenBank/DDBJ whole genome shotgun (WGS) entry which is preliminary data.</text>
</comment>
<dbReference type="PANTHER" id="PTHR43246">
    <property type="entry name" value="PEPTIDYL-PROLYL CIS-TRANS ISOMERASE CYP38, CHLOROPLASTIC"/>
    <property type="match status" value="1"/>
</dbReference>
<organism evidence="5 6">
    <name type="scientific">Marinicauda salina</name>
    <dbReference type="NCBI Taxonomy" id="2135793"/>
    <lineage>
        <taxon>Bacteria</taxon>
        <taxon>Pseudomonadati</taxon>
        <taxon>Pseudomonadota</taxon>
        <taxon>Alphaproteobacteria</taxon>
        <taxon>Maricaulales</taxon>
        <taxon>Maricaulaceae</taxon>
        <taxon>Marinicauda</taxon>
    </lineage>
</organism>
<dbReference type="OrthoDB" id="9807797at2"/>
<dbReference type="PROSITE" id="PS50072">
    <property type="entry name" value="CSA_PPIASE_2"/>
    <property type="match status" value="1"/>
</dbReference>
<evidence type="ECO:0000256" key="2">
    <source>
        <dbReference type="ARBA" id="ARBA00023110"/>
    </source>
</evidence>
<dbReference type="InterPro" id="IPR002130">
    <property type="entry name" value="Cyclophilin-type_PPIase_dom"/>
</dbReference>
<dbReference type="Gene3D" id="2.40.100.10">
    <property type="entry name" value="Cyclophilin-like"/>
    <property type="match status" value="1"/>
</dbReference>
<dbReference type="SUPFAM" id="SSF50891">
    <property type="entry name" value="Cyclophilin-like"/>
    <property type="match status" value="1"/>
</dbReference>
<name>A0A2U2BWX3_9PROT</name>
<gene>
    <name evidence="5" type="ORF">DDZ18_02635</name>
</gene>
<proteinExistence type="predicted"/>
<sequence length="185" mass="19991">MPDVIIRTALGDIEVELEFDKAPITSRNFLRNIDEGLFRGGSFYRSAHKDDATGANLSIIQGGANKDLDQPKPIEHETTATTGLRHGAGAVSMARMERGTATTEFFICLEDTPGLDFREATDAGAGYAVFGRVVGGMDVVRAIHDRETGDPDLSASDAGGIPEWLRPQLLNDPILIHEMVVARRG</sequence>
<dbReference type="EC" id="5.2.1.8" evidence="1"/>
<dbReference type="AlphaFoldDB" id="A0A2U2BWX3"/>
<evidence type="ECO:0000313" key="5">
    <source>
        <dbReference type="EMBL" id="PWE18521.1"/>
    </source>
</evidence>
<dbReference type="GO" id="GO:0003755">
    <property type="term" value="F:peptidyl-prolyl cis-trans isomerase activity"/>
    <property type="evidence" value="ECO:0007669"/>
    <property type="project" value="UniProtKB-KW"/>
</dbReference>
<evidence type="ECO:0000256" key="1">
    <source>
        <dbReference type="ARBA" id="ARBA00013194"/>
    </source>
</evidence>
<dbReference type="Proteomes" id="UP000245168">
    <property type="component" value="Unassembled WGS sequence"/>
</dbReference>
<evidence type="ECO:0000256" key="3">
    <source>
        <dbReference type="ARBA" id="ARBA00023235"/>
    </source>
</evidence>
<reference evidence="6" key="1">
    <citation type="submission" date="2018-05" db="EMBL/GenBank/DDBJ databases">
        <authorList>
            <person name="Liu B.-T."/>
        </authorList>
    </citation>
    <scope>NUCLEOTIDE SEQUENCE [LARGE SCALE GENOMIC DNA]</scope>
    <source>
        <strain evidence="6">WD6-1</strain>
    </source>
</reference>
<keyword evidence="3 5" id="KW-0413">Isomerase</keyword>
<keyword evidence="6" id="KW-1185">Reference proteome</keyword>
<evidence type="ECO:0000313" key="6">
    <source>
        <dbReference type="Proteomes" id="UP000245168"/>
    </source>
</evidence>
<dbReference type="RefSeq" id="WP_109251796.1">
    <property type="nucleotide sequence ID" value="NZ_QEXV01000001.1"/>
</dbReference>
<dbReference type="InterPro" id="IPR044665">
    <property type="entry name" value="E_coli_cyclophilin_A-like"/>
</dbReference>
<feature type="domain" description="PPIase cyclophilin-type" evidence="4">
    <location>
        <begin position="1"/>
        <end position="162"/>
    </location>
</feature>
<dbReference type="Pfam" id="PF00160">
    <property type="entry name" value="Pro_isomerase"/>
    <property type="match status" value="1"/>
</dbReference>
<protein>
    <recommendedName>
        <fullName evidence="1">peptidylprolyl isomerase</fullName>
        <ecNumber evidence="1">5.2.1.8</ecNumber>
    </recommendedName>
</protein>
<accession>A0A2U2BWX3</accession>
<dbReference type="InterPro" id="IPR029000">
    <property type="entry name" value="Cyclophilin-like_dom_sf"/>
</dbReference>
<evidence type="ECO:0000259" key="4">
    <source>
        <dbReference type="PROSITE" id="PS50072"/>
    </source>
</evidence>
<dbReference type="EMBL" id="QEXV01000001">
    <property type="protein sequence ID" value="PWE18521.1"/>
    <property type="molecule type" value="Genomic_DNA"/>
</dbReference>
<dbReference type="CDD" id="cd00317">
    <property type="entry name" value="cyclophilin"/>
    <property type="match status" value="1"/>
</dbReference>
<keyword evidence="2" id="KW-0697">Rotamase</keyword>